<feature type="domain" description="Cyclic nucleotide-binding" evidence="4">
    <location>
        <begin position="20"/>
        <end position="140"/>
    </location>
</feature>
<keyword evidence="1" id="KW-0805">Transcription regulation</keyword>
<dbReference type="PANTHER" id="PTHR24567">
    <property type="entry name" value="CRP FAMILY TRANSCRIPTIONAL REGULATORY PROTEIN"/>
    <property type="match status" value="1"/>
</dbReference>
<protein>
    <submittedName>
        <fullName evidence="6">Crp/Fnr family transcriptional regulator</fullName>
    </submittedName>
</protein>
<evidence type="ECO:0000313" key="6">
    <source>
        <dbReference type="EMBL" id="XBX73958.1"/>
    </source>
</evidence>
<dbReference type="GO" id="GO:0003700">
    <property type="term" value="F:DNA-binding transcription factor activity"/>
    <property type="evidence" value="ECO:0007669"/>
    <property type="project" value="TreeGrafter"/>
</dbReference>
<dbReference type="InterPro" id="IPR018490">
    <property type="entry name" value="cNMP-bd_dom_sf"/>
</dbReference>
<dbReference type="Pfam" id="PF13545">
    <property type="entry name" value="HTH_Crp_2"/>
    <property type="match status" value="1"/>
</dbReference>
<dbReference type="InterPro" id="IPR012318">
    <property type="entry name" value="HTH_CRP"/>
</dbReference>
<reference evidence="6" key="1">
    <citation type="journal article" date="2013" name="Extremophiles">
        <title>Proteinivorax tanatarense gen. nov., sp. nov., an anaerobic, haloalkaliphilic, proteolytic bacterium isolated from a decaying algal bloom, and proposal of Proteinivoraceae fam. nov.</title>
        <authorList>
            <person name="Kevbrin V."/>
            <person name="Boltyanskaya Y."/>
            <person name="Zhilina T."/>
            <person name="Kolganova T."/>
            <person name="Lavrentjeva E."/>
            <person name="Kuznetsov B."/>
        </authorList>
    </citation>
    <scope>NUCLEOTIDE SEQUENCE</scope>
    <source>
        <strain evidence="6">Z-910T</strain>
    </source>
</reference>
<evidence type="ECO:0000259" key="5">
    <source>
        <dbReference type="PROSITE" id="PS51063"/>
    </source>
</evidence>
<dbReference type="PROSITE" id="PS50042">
    <property type="entry name" value="CNMP_BINDING_3"/>
    <property type="match status" value="1"/>
</dbReference>
<dbReference type="InterPro" id="IPR036388">
    <property type="entry name" value="WH-like_DNA-bd_sf"/>
</dbReference>
<dbReference type="SMART" id="SM00100">
    <property type="entry name" value="cNMP"/>
    <property type="match status" value="1"/>
</dbReference>
<accession>A0AAU7VIT2</accession>
<dbReference type="Gene3D" id="1.10.10.10">
    <property type="entry name" value="Winged helix-like DNA-binding domain superfamily/Winged helix DNA-binding domain"/>
    <property type="match status" value="1"/>
</dbReference>
<dbReference type="SUPFAM" id="SSF51206">
    <property type="entry name" value="cAMP-binding domain-like"/>
    <property type="match status" value="1"/>
</dbReference>
<name>A0AAU7VIT2_9FIRM</name>
<dbReference type="AlphaFoldDB" id="A0AAU7VIT2"/>
<keyword evidence="2" id="KW-0238">DNA-binding</keyword>
<dbReference type="SUPFAM" id="SSF46785">
    <property type="entry name" value="Winged helix' DNA-binding domain"/>
    <property type="match status" value="1"/>
</dbReference>
<dbReference type="GO" id="GO:0005829">
    <property type="term" value="C:cytosol"/>
    <property type="evidence" value="ECO:0007669"/>
    <property type="project" value="TreeGrafter"/>
</dbReference>
<feature type="domain" description="HTH crp-type" evidence="5">
    <location>
        <begin position="154"/>
        <end position="228"/>
    </location>
</feature>
<dbReference type="SMART" id="SM00419">
    <property type="entry name" value="HTH_CRP"/>
    <property type="match status" value="1"/>
</dbReference>
<dbReference type="Gene3D" id="2.60.120.10">
    <property type="entry name" value="Jelly Rolls"/>
    <property type="match status" value="1"/>
</dbReference>
<gene>
    <name evidence="6" type="ORF">PRVXT_001976</name>
</gene>
<dbReference type="CDD" id="cd00092">
    <property type="entry name" value="HTH_CRP"/>
    <property type="match status" value="1"/>
</dbReference>
<dbReference type="InterPro" id="IPR000595">
    <property type="entry name" value="cNMP-bd_dom"/>
</dbReference>
<evidence type="ECO:0000259" key="4">
    <source>
        <dbReference type="PROSITE" id="PS50042"/>
    </source>
</evidence>
<sequence>MERCGCDQCTQQYCSKKVSIFQGLNIESLAKISSKVVHKTYKKGEKLFLQGDIAQNLYIINSGKIKVFKDSSNGKEQILYILTDGDTIGELSLLKKETINYSAVAMENTRVCMLTSHDFQQVIRQESEIILKIMETVGERLQKVEGLVQNLGTKDVEARLAQTLVNLAEEYGTVNKSGVNLTLPMSREDLSNYVGVARETISRKLGVLQDEGLIELLSSKKIIIKDLNKLMQHSSQD</sequence>
<dbReference type="GO" id="GO:0003677">
    <property type="term" value="F:DNA binding"/>
    <property type="evidence" value="ECO:0007669"/>
    <property type="project" value="UniProtKB-KW"/>
</dbReference>
<evidence type="ECO:0000256" key="2">
    <source>
        <dbReference type="ARBA" id="ARBA00023125"/>
    </source>
</evidence>
<dbReference type="Pfam" id="PF00027">
    <property type="entry name" value="cNMP_binding"/>
    <property type="match status" value="1"/>
</dbReference>
<evidence type="ECO:0000256" key="3">
    <source>
        <dbReference type="ARBA" id="ARBA00023163"/>
    </source>
</evidence>
<dbReference type="CDD" id="cd00038">
    <property type="entry name" value="CAP_ED"/>
    <property type="match status" value="1"/>
</dbReference>
<proteinExistence type="predicted"/>
<dbReference type="RefSeq" id="WP_350342719.1">
    <property type="nucleotide sequence ID" value="NZ_CP158367.1"/>
</dbReference>
<dbReference type="InterPro" id="IPR014710">
    <property type="entry name" value="RmlC-like_jellyroll"/>
</dbReference>
<dbReference type="PROSITE" id="PS51063">
    <property type="entry name" value="HTH_CRP_2"/>
    <property type="match status" value="1"/>
</dbReference>
<reference evidence="6" key="2">
    <citation type="submission" date="2024-06" db="EMBL/GenBank/DDBJ databases">
        <authorList>
            <person name="Petrova K.O."/>
            <person name="Toshchakov S.V."/>
            <person name="Boltjanskaja Y.V."/>
            <person name="Kevbrin V."/>
        </authorList>
    </citation>
    <scope>NUCLEOTIDE SEQUENCE</scope>
    <source>
        <strain evidence="6">Z-910T</strain>
    </source>
</reference>
<evidence type="ECO:0000256" key="1">
    <source>
        <dbReference type="ARBA" id="ARBA00023015"/>
    </source>
</evidence>
<organism evidence="6">
    <name type="scientific">Proteinivorax tanatarense</name>
    <dbReference type="NCBI Taxonomy" id="1260629"/>
    <lineage>
        <taxon>Bacteria</taxon>
        <taxon>Bacillati</taxon>
        <taxon>Bacillota</taxon>
        <taxon>Clostridia</taxon>
        <taxon>Eubacteriales</taxon>
        <taxon>Proteinivoracaceae</taxon>
        <taxon>Proteinivorax</taxon>
    </lineage>
</organism>
<keyword evidence="3" id="KW-0804">Transcription</keyword>
<dbReference type="PRINTS" id="PR00034">
    <property type="entry name" value="HTHCRP"/>
</dbReference>
<dbReference type="InterPro" id="IPR036390">
    <property type="entry name" value="WH_DNA-bd_sf"/>
</dbReference>
<dbReference type="EMBL" id="CP158367">
    <property type="protein sequence ID" value="XBX73958.1"/>
    <property type="molecule type" value="Genomic_DNA"/>
</dbReference>
<dbReference type="PANTHER" id="PTHR24567:SF28">
    <property type="entry name" value="LISTERIOLYSIN REGULATORY PROTEIN"/>
    <property type="match status" value="1"/>
</dbReference>
<dbReference type="InterPro" id="IPR050397">
    <property type="entry name" value="Env_Response_Regulators"/>
</dbReference>